<dbReference type="EMBL" id="JBHSMD010000002">
    <property type="protein sequence ID" value="MFC5492891.1"/>
    <property type="molecule type" value="Genomic_DNA"/>
</dbReference>
<evidence type="ECO:0000313" key="5">
    <source>
        <dbReference type="EMBL" id="MFC5492891.1"/>
    </source>
</evidence>
<feature type="region of interest" description="Disordered" evidence="3">
    <location>
        <begin position="1"/>
        <end position="20"/>
    </location>
</feature>
<dbReference type="InterPro" id="IPR027417">
    <property type="entry name" value="P-loop_NTPase"/>
</dbReference>
<comment type="caution">
    <text evidence="5">The sequence shown here is derived from an EMBL/GenBank/DDBJ whole genome shotgun (WGS) entry which is preliminary data.</text>
</comment>
<dbReference type="InterPro" id="IPR003593">
    <property type="entry name" value="AAA+_ATPase"/>
</dbReference>
<dbReference type="Gene3D" id="3.40.50.300">
    <property type="entry name" value="P-loop containing nucleotide triphosphate hydrolases"/>
    <property type="match status" value="1"/>
</dbReference>
<dbReference type="Proteomes" id="UP001595956">
    <property type="component" value="Unassembled WGS sequence"/>
</dbReference>
<evidence type="ECO:0000256" key="3">
    <source>
        <dbReference type="SAM" id="MobiDB-lite"/>
    </source>
</evidence>
<dbReference type="PANTHER" id="PTHR24220">
    <property type="entry name" value="IMPORT ATP-BINDING PROTEIN"/>
    <property type="match status" value="1"/>
</dbReference>
<dbReference type="SMART" id="SM00382">
    <property type="entry name" value="AAA"/>
    <property type="match status" value="1"/>
</dbReference>
<dbReference type="SUPFAM" id="SSF52540">
    <property type="entry name" value="P-loop containing nucleoside triphosphate hydrolases"/>
    <property type="match status" value="1"/>
</dbReference>
<dbReference type="GO" id="GO:0005524">
    <property type="term" value="F:ATP binding"/>
    <property type="evidence" value="ECO:0007669"/>
    <property type="project" value="UniProtKB-KW"/>
</dbReference>
<dbReference type="PROSITE" id="PS50893">
    <property type="entry name" value="ABC_TRANSPORTER_2"/>
    <property type="match status" value="1"/>
</dbReference>
<evidence type="ECO:0000313" key="6">
    <source>
        <dbReference type="Proteomes" id="UP001595956"/>
    </source>
</evidence>
<evidence type="ECO:0000256" key="2">
    <source>
        <dbReference type="ARBA" id="ARBA00022840"/>
    </source>
</evidence>
<proteinExistence type="predicted"/>
<evidence type="ECO:0000259" key="4">
    <source>
        <dbReference type="PROSITE" id="PS50893"/>
    </source>
</evidence>
<dbReference type="InterPro" id="IPR015854">
    <property type="entry name" value="ABC_transpr_LolD-like"/>
</dbReference>
<reference evidence="6" key="1">
    <citation type="journal article" date="2019" name="Int. J. Syst. Evol. Microbiol.">
        <title>The Global Catalogue of Microorganisms (GCM) 10K type strain sequencing project: providing services to taxonomists for standard genome sequencing and annotation.</title>
        <authorList>
            <consortium name="The Broad Institute Genomics Platform"/>
            <consortium name="The Broad Institute Genome Sequencing Center for Infectious Disease"/>
            <person name="Wu L."/>
            <person name="Ma J."/>
        </authorList>
    </citation>
    <scope>NUCLEOTIDE SEQUENCE [LARGE SCALE GENOMIC DNA]</scope>
    <source>
        <strain evidence="6">KACC 13778</strain>
    </source>
</reference>
<dbReference type="PANTHER" id="PTHR24220:SF685">
    <property type="entry name" value="ABC TRANSPORTER RELATED"/>
    <property type="match status" value="1"/>
</dbReference>
<name>A0ABW0MYH6_9ACTN</name>
<feature type="domain" description="ABC transporter" evidence="4">
    <location>
        <begin position="23"/>
        <end position="260"/>
    </location>
</feature>
<gene>
    <name evidence="5" type="ORF">ACFPKY_07260</name>
</gene>
<dbReference type="RefSeq" id="WP_345171491.1">
    <property type="nucleotide sequence ID" value="NZ_BAABFQ010000003.1"/>
</dbReference>
<sequence length="296" mass="31392">MTTQASRQASRQASTHGTRVSTRRLVHIYRSEGHEVAALSGVDLDVAPGEMIGLLGPSGAGKSTLLSLLAGVFKPSAGKVHVGGIELSAATPRQLDEMRAKDVALMLQGASRNLLPYYTPYENVRFAQGAARKAGKDLPEPEEVLAGVGLDVDAHTPLATLTPGHRQLAALAVAMASRPGLLLADEPTSQLDHAARDRVLASIADANRELGTTVVIVTHDPDVAAFLPRTVTIRDGRVGGEGRSGEEYAVVTPDGFLPLPLHVREDLLPGTLVRFHRTEDDAEGSYVLIAEENVDE</sequence>
<evidence type="ECO:0000256" key="1">
    <source>
        <dbReference type="ARBA" id="ARBA00022741"/>
    </source>
</evidence>
<dbReference type="Pfam" id="PF00005">
    <property type="entry name" value="ABC_tran"/>
    <property type="match status" value="1"/>
</dbReference>
<dbReference type="InterPro" id="IPR003439">
    <property type="entry name" value="ABC_transporter-like_ATP-bd"/>
</dbReference>
<accession>A0ABW0MYH6</accession>
<organism evidence="5 6">
    <name type="scientific">Nocardioides caricicola</name>
    <dbReference type="NCBI Taxonomy" id="634770"/>
    <lineage>
        <taxon>Bacteria</taxon>
        <taxon>Bacillati</taxon>
        <taxon>Actinomycetota</taxon>
        <taxon>Actinomycetes</taxon>
        <taxon>Propionibacteriales</taxon>
        <taxon>Nocardioidaceae</taxon>
        <taxon>Nocardioides</taxon>
    </lineage>
</organism>
<keyword evidence="2 5" id="KW-0067">ATP-binding</keyword>
<keyword evidence="6" id="KW-1185">Reference proteome</keyword>
<protein>
    <submittedName>
        <fullName evidence="5">ABC transporter ATP-binding protein</fullName>
    </submittedName>
</protein>
<keyword evidence="1" id="KW-0547">Nucleotide-binding</keyword>